<reference evidence="2" key="1">
    <citation type="journal article" date="2018" name="Nat. Plants">
        <title>Whole-genome landscape of Medicago truncatula symbiotic genes.</title>
        <authorList>
            <person name="Pecrix Y."/>
            <person name="Gamas P."/>
            <person name="Carrere S."/>
        </authorList>
    </citation>
    <scope>NUCLEOTIDE SEQUENCE</scope>
    <source>
        <tissue evidence="2">Leaves</tissue>
    </source>
</reference>
<dbReference type="AlphaFoldDB" id="A0A396J6Z0"/>
<name>A0A396J6Z0_MEDTR</name>
<evidence type="ECO:0000256" key="1">
    <source>
        <dbReference type="SAM" id="MobiDB-lite"/>
    </source>
</evidence>
<comment type="caution">
    <text evidence="2">The sequence shown here is derived from an EMBL/GenBank/DDBJ whole genome shotgun (WGS) entry which is preliminary data.</text>
</comment>
<gene>
    <name evidence="2" type="ORF">MtrunA17_Chr2g0302821</name>
</gene>
<organism evidence="2">
    <name type="scientific">Medicago truncatula</name>
    <name type="common">Barrel medic</name>
    <name type="synonym">Medicago tribuloides</name>
    <dbReference type="NCBI Taxonomy" id="3880"/>
    <lineage>
        <taxon>Eukaryota</taxon>
        <taxon>Viridiplantae</taxon>
        <taxon>Streptophyta</taxon>
        <taxon>Embryophyta</taxon>
        <taxon>Tracheophyta</taxon>
        <taxon>Spermatophyta</taxon>
        <taxon>Magnoliopsida</taxon>
        <taxon>eudicotyledons</taxon>
        <taxon>Gunneridae</taxon>
        <taxon>Pentapetalae</taxon>
        <taxon>rosids</taxon>
        <taxon>fabids</taxon>
        <taxon>Fabales</taxon>
        <taxon>Fabaceae</taxon>
        <taxon>Papilionoideae</taxon>
        <taxon>50 kb inversion clade</taxon>
        <taxon>NPAAA clade</taxon>
        <taxon>Hologalegina</taxon>
        <taxon>IRL clade</taxon>
        <taxon>Trifolieae</taxon>
        <taxon>Medicago</taxon>
    </lineage>
</organism>
<accession>A0A396J6Z0</accession>
<evidence type="ECO:0000313" key="2">
    <source>
        <dbReference type="EMBL" id="RHN73830.1"/>
    </source>
</evidence>
<feature type="region of interest" description="Disordered" evidence="1">
    <location>
        <begin position="1"/>
        <end position="23"/>
    </location>
</feature>
<dbReference type="EMBL" id="PSQE01000002">
    <property type="protein sequence ID" value="RHN73830.1"/>
    <property type="molecule type" value="Genomic_DNA"/>
</dbReference>
<dbReference type="Proteomes" id="UP000265566">
    <property type="component" value="Chromosome 2"/>
</dbReference>
<protein>
    <submittedName>
        <fullName evidence="2">Uncharacterized protein</fullName>
    </submittedName>
</protein>
<sequence length="43" mass="5036">MEQSRRKLASKSSNEGGKARFQASRRFPLVERRAIGCPRWRKC</sequence>
<dbReference type="Gramene" id="rna9706">
    <property type="protein sequence ID" value="RHN73830.1"/>
    <property type="gene ID" value="gene9706"/>
</dbReference>
<proteinExistence type="predicted"/>